<dbReference type="GO" id="GO:0008526">
    <property type="term" value="F:phosphatidylinositol transfer activity"/>
    <property type="evidence" value="ECO:0000318"/>
    <property type="project" value="GO_Central"/>
</dbReference>
<dbReference type="Gene3D" id="3.40.50.1000">
    <property type="entry name" value="HAD superfamily/HAD-like"/>
    <property type="match status" value="1"/>
</dbReference>
<dbReference type="InterPro" id="IPR001666">
    <property type="entry name" value="PI_transfer"/>
</dbReference>
<dbReference type="Proteomes" id="UP000001555">
    <property type="component" value="Unassembled WGS sequence"/>
</dbReference>
<dbReference type="FunFam" id="3.30.530.20:FF:000001">
    <property type="entry name" value="Phosphatidylinositol transfer protein membrane associated 2"/>
    <property type="match status" value="1"/>
</dbReference>
<evidence type="ECO:0000256" key="2">
    <source>
        <dbReference type="ARBA" id="ARBA00010316"/>
    </source>
</evidence>
<evidence type="ECO:0000256" key="6">
    <source>
        <dbReference type="SAM" id="MobiDB-lite"/>
    </source>
</evidence>
<dbReference type="SMART" id="SM00775">
    <property type="entry name" value="LNS2"/>
    <property type="match status" value="1"/>
</dbReference>
<evidence type="ECO:0000259" key="7">
    <source>
        <dbReference type="PROSITE" id="PS51043"/>
    </source>
</evidence>
<dbReference type="EMBL" id="ABJB010498213">
    <property type="status" value="NOT_ANNOTATED_CDS"/>
    <property type="molecule type" value="Genomic_DNA"/>
</dbReference>
<dbReference type="EMBL" id="ABJB010403582">
    <property type="status" value="NOT_ANNOTATED_CDS"/>
    <property type="molecule type" value="Genomic_DNA"/>
</dbReference>
<dbReference type="SUPFAM" id="SSF55961">
    <property type="entry name" value="Bet v1-like"/>
    <property type="match status" value="1"/>
</dbReference>
<evidence type="ECO:0000313" key="10">
    <source>
        <dbReference type="Proteomes" id="UP000001555"/>
    </source>
</evidence>
<dbReference type="VEuPathDB" id="VectorBase:ISCP_016832"/>
<dbReference type="GO" id="GO:0008525">
    <property type="term" value="F:phosphatidylcholine transporter activity"/>
    <property type="evidence" value="ECO:0000318"/>
    <property type="project" value="GO_Central"/>
</dbReference>
<evidence type="ECO:0000256" key="4">
    <source>
        <dbReference type="ARBA" id="ARBA00022553"/>
    </source>
</evidence>
<dbReference type="InterPro" id="IPR031315">
    <property type="entry name" value="LNS2/PITP"/>
</dbReference>
<dbReference type="PANTHER" id="PTHR10658:SF81">
    <property type="entry name" value="PROTEIN RETINAL DEGENERATION B"/>
    <property type="match status" value="1"/>
</dbReference>
<dbReference type="EMBL" id="ABJB010143426">
    <property type="status" value="NOT_ANNOTATED_CDS"/>
    <property type="molecule type" value="Genomic_DNA"/>
</dbReference>
<keyword evidence="5" id="KW-0106">Calcium</keyword>
<dbReference type="OrthoDB" id="18453at2759"/>
<comment type="similarity">
    <text evidence="2">Belongs to the PtdIns transfer protein family. PI transfer class IIA subfamily.</text>
</comment>
<dbReference type="InterPro" id="IPR055261">
    <property type="entry name" value="PI_transfer_N"/>
</dbReference>
<dbReference type="EMBL" id="DS766923">
    <property type="protein sequence ID" value="EEC08941.1"/>
    <property type="molecule type" value="Genomic_DNA"/>
</dbReference>
<evidence type="ECO:0000256" key="1">
    <source>
        <dbReference type="ARBA" id="ARBA00004184"/>
    </source>
</evidence>
<dbReference type="SUPFAM" id="SSF56784">
    <property type="entry name" value="HAD-like"/>
    <property type="match status" value="1"/>
</dbReference>
<dbReference type="EMBL" id="ABJB010148606">
    <property type="status" value="NOT_ANNOTATED_CDS"/>
    <property type="molecule type" value="Genomic_DNA"/>
</dbReference>
<feature type="non-terminal residue" evidence="8">
    <location>
        <position position="1260"/>
    </location>
</feature>
<dbReference type="Pfam" id="PF02121">
    <property type="entry name" value="IP_trans"/>
    <property type="match status" value="1"/>
</dbReference>
<dbReference type="HOGENOM" id="CLU_007179_0_0_1"/>
<dbReference type="VEuPathDB" id="VectorBase:ISCI018571"/>
<evidence type="ECO:0000313" key="9">
    <source>
        <dbReference type="EnsemblMetazoa" id="ISCW018571-PA"/>
    </source>
</evidence>
<dbReference type="EMBL" id="ABJB010175315">
    <property type="status" value="NOT_ANNOTATED_CDS"/>
    <property type="molecule type" value="Genomic_DNA"/>
</dbReference>
<dbReference type="Pfam" id="PF24695">
    <property type="entry name" value="PITM1-3"/>
    <property type="match status" value="1"/>
</dbReference>
<dbReference type="EnsemblMetazoa" id="ISCW018571-RA">
    <property type="protein sequence ID" value="ISCW018571-PA"/>
    <property type="gene ID" value="ISCW018571"/>
</dbReference>
<proteinExistence type="inferred from homology"/>
<dbReference type="GO" id="GO:0035091">
    <property type="term" value="F:phosphatidylinositol binding"/>
    <property type="evidence" value="ECO:0000318"/>
    <property type="project" value="GO_Central"/>
</dbReference>
<dbReference type="FunCoup" id="B7PQR9">
    <property type="interactions" value="422"/>
</dbReference>
<organism>
    <name type="scientific">Ixodes scapularis</name>
    <name type="common">Black-legged tick</name>
    <name type="synonym">Deer tick</name>
    <dbReference type="NCBI Taxonomy" id="6945"/>
    <lineage>
        <taxon>Eukaryota</taxon>
        <taxon>Metazoa</taxon>
        <taxon>Ecdysozoa</taxon>
        <taxon>Arthropoda</taxon>
        <taxon>Chelicerata</taxon>
        <taxon>Arachnida</taxon>
        <taxon>Acari</taxon>
        <taxon>Parasitiformes</taxon>
        <taxon>Ixodida</taxon>
        <taxon>Ixodoidea</taxon>
        <taxon>Ixodidae</taxon>
        <taxon>Ixodinae</taxon>
        <taxon>Ixodes</taxon>
    </lineage>
</organism>
<feature type="compositionally biased region" description="Pro residues" evidence="6">
    <location>
        <begin position="700"/>
        <end position="716"/>
    </location>
</feature>
<keyword evidence="3" id="KW-0488">Methylation</keyword>
<dbReference type="InterPro" id="IPR004177">
    <property type="entry name" value="DDHD_dom"/>
</dbReference>
<comment type="subcellular location">
    <subcellularLocation>
        <location evidence="1">Endomembrane system</location>
        <topology evidence="1">Peripheral membrane protein</topology>
    </subcellularLocation>
</comment>
<dbReference type="EMBL" id="ABJB010061859">
    <property type="status" value="NOT_ANNOTATED_CDS"/>
    <property type="molecule type" value="Genomic_DNA"/>
</dbReference>
<name>B7PQR9_IXOSC</name>
<dbReference type="InterPro" id="IPR023393">
    <property type="entry name" value="START-like_dom_sf"/>
</dbReference>
<dbReference type="PROSITE" id="PS51043">
    <property type="entry name" value="DDHD"/>
    <property type="match status" value="1"/>
</dbReference>
<gene>
    <name evidence="8" type="ORF">IscW_ISCW018571</name>
</gene>
<sequence length="1260" mass="136940">MLLKEYRIPLPLSVDEYRVAQLYMIAKKSREESKGAGSGVEILVNEPYEDGPGGCGQYTHKIYHVGSHLPGWFKALLPKSALTVEEEAWNAYPYTKTRYTCPFIERFYLEIETKYFGDAGEQENVFELAGPELRNRQVDVIDVVRDQLFGADYVREEDPRLFVSPKTGRGPLDEDWIQGFLDHRLQGMPPPPPGDGTIMCAYKLCRVEAARWPQSELLDSHVTVAVALRKTMLRAHRQAWAWQDEWVGLTMEDIRQIERETQEALARKMAADATPEGDEDGALQHSCSAASIPKVGAPREAPACLASQVDLNVIDKDKEVTVGEPAPPPGRARSPGRPTEDAPSPRVADGRGHAPGPRKSWVRSNSRGALHSPSDSTQSFDLQLANWRMESIVRESDSSSNEEFFDAEVEDFGFGPMTKWSSLEMVSSENEKGGIFGGPSTPDGECASHGAEHGEQDSIFSASHLRRATTFGRPGPSSSLPESPTASPGHGAAPGSAPCCATSVLLLVLHGGNVLDGGSEGSKGPDLSTFRASLEGAVRQHYPAMLGRLALRLVPCPAPCAEALAVLSNLSPYSFQASPCALDGSTFRHQDSIPLGALPLFGVSSPEYPELVAKTVCAANQVYHDFLKSEQGHGFTGQVSLIGDSLGAILGFDALCRVAPLGSRYGSDNSINEEAPPAPRPNPLISISDGSGNDEAEEGPAPPRTSPPQAPAPPPRRSSSCSSEQGGHGRFDFDVSDFFMFGSPVALVLAYRKMLSFDDKNAPLVRPQCSQVYNLFHPTDPLAARLEPLLSARFSQLPPVNVPRYQKYPLGDGQPLHLLEYLQSHAHLFVEGVVPSAGYASMGRRTSEASISSTVSGVSESLPLSTITSLTQKWWGSRRLDFALYCPEGLANFPPHVLPHLFHASYWESMDVVGLLLRQLLRGDCAQPAPGGAPALDRDLAPFVPGQPREKWLRKRTSNVAANHRANDVIVKEGDPQLLSARFMYGPLDMVALSGEKVDLHLMRDNGQWTLLGTQLTDRNGRLGFCVPRDLGLGYGLFPVKAIVRGDHTAIDFFLAVVPPKTECVVFSIDGSFTASVSVSGRDPKVRAGAVDVVRHWQELGYLIIYITGRPDMQQQRVVSWLAQHNFPHGLVSFAEGLSTEPLRHKASYLRHLQTHAEVVYHAAYGSAKDIAVYSALGLTKDQIFIVGKVSKKQYSQAIVLTEGYASHLTELKSPGVPLCRPAQGNARMVLSRGCFGLPGQGMAGPGGALRRRRSAKRTT</sequence>
<feature type="domain" description="DDHD" evidence="7">
    <location>
        <begin position="731"/>
        <end position="922"/>
    </location>
</feature>
<dbReference type="Gene3D" id="3.30.530.20">
    <property type="match status" value="1"/>
</dbReference>
<dbReference type="GO" id="GO:0005737">
    <property type="term" value="C:cytoplasm"/>
    <property type="evidence" value="ECO:0000318"/>
    <property type="project" value="GO_Central"/>
</dbReference>
<dbReference type="Pfam" id="PF02862">
    <property type="entry name" value="DDHD"/>
    <property type="match status" value="1"/>
</dbReference>
<dbReference type="STRING" id="6945.B7PQR9"/>
<dbReference type="CDD" id="cd08889">
    <property type="entry name" value="SRPBCC_PITPNM1-2_like"/>
    <property type="match status" value="1"/>
</dbReference>
<evidence type="ECO:0000256" key="3">
    <source>
        <dbReference type="ARBA" id="ARBA00022481"/>
    </source>
</evidence>
<reference evidence="9" key="2">
    <citation type="submission" date="2020-05" db="UniProtKB">
        <authorList>
            <consortium name="EnsemblMetazoa"/>
        </authorList>
    </citation>
    <scope>IDENTIFICATION</scope>
    <source>
        <strain evidence="9">wikel</strain>
    </source>
</reference>
<dbReference type="GO" id="GO:0012505">
    <property type="term" value="C:endomembrane system"/>
    <property type="evidence" value="ECO:0007669"/>
    <property type="project" value="UniProtKB-SubCell"/>
</dbReference>
<dbReference type="FunFam" id="3.40.50.1000:FF:000173">
    <property type="entry name" value="Membrane-associated phosphatidylinositol transfer protein 2"/>
    <property type="match status" value="1"/>
</dbReference>
<dbReference type="VEuPathDB" id="VectorBase:ISCW018571"/>
<keyword evidence="10" id="KW-1185">Reference proteome</keyword>
<evidence type="ECO:0000313" key="8">
    <source>
        <dbReference type="EMBL" id="EEC08941.1"/>
    </source>
</evidence>
<dbReference type="GO" id="GO:0046872">
    <property type="term" value="F:metal ion binding"/>
    <property type="evidence" value="ECO:0007669"/>
    <property type="project" value="InterPro"/>
</dbReference>
<dbReference type="AlphaFoldDB" id="B7PQR9"/>
<dbReference type="InterPro" id="IPR036412">
    <property type="entry name" value="HAD-like_sf"/>
</dbReference>
<feature type="region of interest" description="Disordered" evidence="6">
    <location>
        <begin position="668"/>
        <end position="726"/>
    </location>
</feature>
<dbReference type="EMBL" id="ABJB011110390">
    <property type="status" value="NOT_ANNOTATED_CDS"/>
    <property type="molecule type" value="Genomic_DNA"/>
</dbReference>
<protein>
    <submittedName>
        <fullName evidence="8 9">Retinal degeneration B protein, putative</fullName>
    </submittedName>
</protein>
<dbReference type="EMBL" id="ABJB010316315">
    <property type="status" value="NOT_ANNOTATED_CDS"/>
    <property type="molecule type" value="Genomic_DNA"/>
</dbReference>
<dbReference type="Pfam" id="PF24694">
    <property type="entry name" value="LNS2_PITM1-3"/>
    <property type="match status" value="1"/>
</dbReference>
<dbReference type="PRINTS" id="PR00391">
    <property type="entry name" value="PITRANSFER"/>
</dbReference>
<feature type="compositionally biased region" description="Polar residues" evidence="6">
    <location>
        <begin position="362"/>
        <end position="378"/>
    </location>
</feature>
<feature type="region of interest" description="Disordered" evidence="6">
    <location>
        <begin position="318"/>
        <end position="378"/>
    </location>
</feature>
<dbReference type="InterPro" id="IPR023214">
    <property type="entry name" value="HAD_sf"/>
</dbReference>
<feature type="compositionally biased region" description="Low complexity" evidence="6">
    <location>
        <begin position="483"/>
        <end position="494"/>
    </location>
</feature>
<feature type="region of interest" description="Disordered" evidence="6">
    <location>
        <begin position="470"/>
        <end position="494"/>
    </location>
</feature>
<keyword evidence="4" id="KW-0597">Phosphoprotein</keyword>
<dbReference type="EMBL" id="ABJB010717668">
    <property type="status" value="NOT_ANNOTATED_CDS"/>
    <property type="molecule type" value="Genomic_DNA"/>
</dbReference>
<accession>B7PQR9</accession>
<dbReference type="SMART" id="SM01127">
    <property type="entry name" value="DDHD"/>
    <property type="match status" value="1"/>
</dbReference>
<dbReference type="PANTHER" id="PTHR10658">
    <property type="entry name" value="PHOSPHATIDYLINOSITOL TRANSFER PROTEIN"/>
    <property type="match status" value="1"/>
</dbReference>
<evidence type="ECO:0000256" key="5">
    <source>
        <dbReference type="ARBA" id="ARBA00022837"/>
    </source>
</evidence>
<dbReference type="PaxDb" id="6945-B7PQR9"/>
<reference evidence="8 10" key="1">
    <citation type="submission" date="2008-03" db="EMBL/GenBank/DDBJ databases">
        <title>Annotation of Ixodes scapularis.</title>
        <authorList>
            <consortium name="Ixodes scapularis Genome Project Consortium"/>
            <person name="Caler E."/>
            <person name="Hannick L.I."/>
            <person name="Bidwell S."/>
            <person name="Joardar V."/>
            <person name="Thiagarajan M."/>
            <person name="Amedeo P."/>
            <person name="Galinsky K.J."/>
            <person name="Schobel S."/>
            <person name="Inman J."/>
            <person name="Hostetler J."/>
            <person name="Miller J."/>
            <person name="Hammond M."/>
            <person name="Megy K."/>
            <person name="Lawson D."/>
            <person name="Kodira C."/>
            <person name="Sutton G."/>
            <person name="Meyer J."/>
            <person name="Hill C.A."/>
            <person name="Birren B."/>
            <person name="Nene V."/>
            <person name="Collins F."/>
            <person name="Alarcon-Chaidez F."/>
            <person name="Wikel S."/>
            <person name="Strausberg R."/>
        </authorList>
    </citation>
    <scope>NUCLEOTIDE SEQUENCE [LARGE SCALE GENOMIC DNA]</scope>
    <source>
        <strain evidence="10">Wikel</strain>
        <strain evidence="8">Wikel colony</strain>
    </source>
</reference>
<dbReference type="GO" id="GO:0031210">
    <property type="term" value="F:phosphatidylcholine binding"/>
    <property type="evidence" value="ECO:0000318"/>
    <property type="project" value="GO_Central"/>
</dbReference>
<dbReference type="EMBL" id="ABJB010101686">
    <property type="status" value="NOT_ANNOTATED_CDS"/>
    <property type="molecule type" value="Genomic_DNA"/>
</dbReference>